<comment type="caution">
    <text evidence="2">The sequence shown here is derived from an EMBL/GenBank/DDBJ whole genome shotgun (WGS) entry which is preliminary data.</text>
</comment>
<accession>A0AA39X5I1</accession>
<proteinExistence type="predicted"/>
<evidence type="ECO:0000313" key="2">
    <source>
        <dbReference type="EMBL" id="KAK0627676.1"/>
    </source>
</evidence>
<organism evidence="2 3">
    <name type="scientific">Immersiella caudata</name>
    <dbReference type="NCBI Taxonomy" id="314043"/>
    <lineage>
        <taxon>Eukaryota</taxon>
        <taxon>Fungi</taxon>
        <taxon>Dikarya</taxon>
        <taxon>Ascomycota</taxon>
        <taxon>Pezizomycotina</taxon>
        <taxon>Sordariomycetes</taxon>
        <taxon>Sordariomycetidae</taxon>
        <taxon>Sordariales</taxon>
        <taxon>Lasiosphaeriaceae</taxon>
        <taxon>Immersiella</taxon>
    </lineage>
</organism>
<feature type="region of interest" description="Disordered" evidence="1">
    <location>
        <begin position="458"/>
        <end position="480"/>
    </location>
</feature>
<name>A0AA39X5I1_9PEZI</name>
<reference evidence="2" key="1">
    <citation type="submission" date="2023-06" db="EMBL/GenBank/DDBJ databases">
        <title>Genome-scale phylogeny and comparative genomics of the fungal order Sordariales.</title>
        <authorList>
            <consortium name="Lawrence Berkeley National Laboratory"/>
            <person name="Hensen N."/>
            <person name="Bonometti L."/>
            <person name="Westerberg I."/>
            <person name="Brannstrom I.O."/>
            <person name="Guillou S."/>
            <person name="Cros-Aarteil S."/>
            <person name="Calhoun S."/>
            <person name="Haridas S."/>
            <person name="Kuo A."/>
            <person name="Mondo S."/>
            <person name="Pangilinan J."/>
            <person name="Riley R."/>
            <person name="Labutti K."/>
            <person name="Andreopoulos B."/>
            <person name="Lipzen A."/>
            <person name="Chen C."/>
            <person name="Yanf M."/>
            <person name="Daum C."/>
            <person name="Ng V."/>
            <person name="Clum A."/>
            <person name="Steindorff A."/>
            <person name="Ohm R."/>
            <person name="Martin F."/>
            <person name="Silar P."/>
            <person name="Natvig D."/>
            <person name="Lalanne C."/>
            <person name="Gautier V."/>
            <person name="Ament-Velasquez S.L."/>
            <person name="Kruys A."/>
            <person name="Hutchinson M.I."/>
            <person name="Powell A.J."/>
            <person name="Barry K."/>
            <person name="Miller A.N."/>
            <person name="Grigoriev I.V."/>
            <person name="Debuchy R."/>
            <person name="Gladieux P."/>
            <person name="Thoren M.H."/>
            <person name="Johannesson H."/>
        </authorList>
    </citation>
    <scope>NUCLEOTIDE SEQUENCE</scope>
    <source>
        <strain evidence="2">CBS 606.72</strain>
    </source>
</reference>
<protein>
    <submittedName>
        <fullName evidence="2">Uncharacterized protein</fullName>
    </submittedName>
</protein>
<evidence type="ECO:0000256" key="1">
    <source>
        <dbReference type="SAM" id="MobiDB-lite"/>
    </source>
</evidence>
<gene>
    <name evidence="2" type="ORF">B0T14DRAFT_423816</name>
</gene>
<dbReference type="Proteomes" id="UP001175000">
    <property type="component" value="Unassembled WGS sequence"/>
</dbReference>
<dbReference type="AlphaFoldDB" id="A0AA39X5I1"/>
<sequence>MDFTPIDLKARPLPAHLAEHEDDENGWQSGYIKGTDFSLPYNSPWSRRYGNEVAQDLFRGLNCGYFSTPGVAPTLLALKMHAQALCRLIQAIDPTEDPKKIANTDDATNHIAAEADVLPRYDPSEAFDFLDDLDVPYYNDDPSHHKPLTMLLNEVRSRHEAYGATTYHCPFHKAGKPREHGAPAKPYATHQSLIMHANDCLERLDHEFSSSGGILSLLPTNAEHGAADLSAARNSLLGQWLLHTQTLTARLHELERAHGNACLALAGEAHIPHQVLSELGPDGRSGRTTCFPQDKYILVNAGEDAFEHIHLILDKLEATEQERHKVYKELGAVGEAIWQQQRNGVDYARGIVPVTIPTRYYRIMGQGHHTLFVLPAYDNHPGVKYFKELEEKPTIVATPMPTFPARVSEWEKKYDGRVEKAKELELENAQLKAEVVRGQEGLRQLRAEMELLAKRAEGAAHAQVEAQTGKGSRGVSTGRK</sequence>
<dbReference type="EMBL" id="JAULSU010000002">
    <property type="protein sequence ID" value="KAK0627676.1"/>
    <property type="molecule type" value="Genomic_DNA"/>
</dbReference>
<keyword evidence="3" id="KW-1185">Reference proteome</keyword>
<evidence type="ECO:0000313" key="3">
    <source>
        <dbReference type="Proteomes" id="UP001175000"/>
    </source>
</evidence>